<evidence type="ECO:0000259" key="2">
    <source>
        <dbReference type="Pfam" id="PF20434"/>
    </source>
</evidence>
<feature type="domain" description="BD-FAE-like" evidence="2">
    <location>
        <begin position="83"/>
        <end position="282"/>
    </location>
</feature>
<dbReference type="SUPFAM" id="SSF53474">
    <property type="entry name" value="alpha/beta-Hydrolases"/>
    <property type="match status" value="1"/>
</dbReference>
<dbReference type="GO" id="GO:0016787">
    <property type="term" value="F:hydrolase activity"/>
    <property type="evidence" value="ECO:0007669"/>
    <property type="project" value="UniProtKB-KW"/>
</dbReference>
<dbReference type="InterPro" id="IPR029058">
    <property type="entry name" value="AB_hydrolase_fold"/>
</dbReference>
<dbReference type="InterPro" id="IPR049492">
    <property type="entry name" value="BD-FAE-like_dom"/>
</dbReference>
<dbReference type="PANTHER" id="PTHR48081">
    <property type="entry name" value="AB HYDROLASE SUPERFAMILY PROTEIN C4A8.06C"/>
    <property type="match status" value="1"/>
</dbReference>
<organism evidence="3 4">
    <name type="scientific">Clostridium perfringens (strain 13 / Type A)</name>
    <dbReference type="NCBI Taxonomy" id="195102"/>
    <lineage>
        <taxon>Bacteria</taxon>
        <taxon>Bacillati</taxon>
        <taxon>Bacillota</taxon>
        <taxon>Clostridia</taxon>
        <taxon>Eubacteriales</taxon>
        <taxon>Clostridiaceae</taxon>
        <taxon>Clostridium</taxon>
    </lineage>
</organism>
<dbReference type="PANTHER" id="PTHR48081:SF6">
    <property type="entry name" value="PEPTIDASE S9 PROLYL OLIGOPEPTIDASE CATALYTIC DOMAIN-CONTAINING PROTEIN"/>
    <property type="match status" value="1"/>
</dbReference>
<dbReference type="Gene3D" id="3.40.50.1820">
    <property type="entry name" value="alpha/beta hydrolase"/>
    <property type="match status" value="1"/>
</dbReference>
<evidence type="ECO:0000313" key="4">
    <source>
        <dbReference type="Proteomes" id="UP000000818"/>
    </source>
</evidence>
<evidence type="ECO:0000256" key="1">
    <source>
        <dbReference type="ARBA" id="ARBA00022801"/>
    </source>
</evidence>
<sequence length="336" mass="38249">MVIYRFLATVINMWFKKLYVGTIDLLSAIVEKIAKCNLACKIYKAVFQLGVFPKPKNFNEIVSNLVIEKDIIYESSILEGNKLDVYYPKNLNKKAPILMWIHGGGYIANSKETVKNYMMTLANKGFVVFNIDYALAPKYKYPSQIVQCNEALKYVFENAEKFNGDRENIFIGGDSAGAQMASQLAAIISNEELSNKMNLKPSITNKFLRGVILFCGLYNMDSLRATKFPGIKTYMEALTGESNFENYERIDELATIKYITPNYPSTFITVGDIDPFVDQGKELASSLRVLGVKVVSRFFENKGLWHEYQFKFSVKEARETFKSVTEFLNDNSKSMN</sequence>
<protein>
    <submittedName>
        <fullName evidence="3">Probable lipase</fullName>
    </submittedName>
</protein>
<dbReference type="HOGENOM" id="CLU_012494_0_1_9"/>
<proteinExistence type="predicted"/>
<dbReference type="ESTHER" id="clope-lipa">
    <property type="family name" value="BD-FAE"/>
</dbReference>
<dbReference type="Proteomes" id="UP000000818">
    <property type="component" value="Chromosome"/>
</dbReference>
<keyword evidence="1" id="KW-0378">Hydrolase</keyword>
<dbReference type="STRING" id="195102.gene:10489423"/>
<accession>Q8XNZ8</accession>
<reference evidence="3 4" key="1">
    <citation type="journal article" date="2002" name="Proc. Natl. Acad. Sci. U.S.A.">
        <title>Complete genome sequence of Clostridium perfringens, an anaerobic flesh-eater.</title>
        <authorList>
            <person name="Shimizu T."/>
            <person name="Ohtani K."/>
            <person name="Hirakawa H."/>
            <person name="Ohshima K."/>
            <person name="Yamashita A."/>
            <person name="Shiba T."/>
            <person name="Ogasawara N."/>
            <person name="Hattori M."/>
            <person name="Kuhara S."/>
            <person name="Hayashi H."/>
        </authorList>
    </citation>
    <scope>NUCLEOTIDE SEQUENCE [LARGE SCALE GENOMIC DNA]</scope>
    <source>
        <strain evidence="4">13 / Type A</strain>
    </source>
</reference>
<name>Q8XNZ8_CLOPE</name>
<dbReference type="Pfam" id="PF20434">
    <property type="entry name" value="BD-FAE"/>
    <property type="match status" value="1"/>
</dbReference>
<dbReference type="EMBL" id="BA000016">
    <property type="protein sequence ID" value="BAB79885.1"/>
    <property type="molecule type" value="Genomic_DNA"/>
</dbReference>
<dbReference type="KEGG" id="cpe:CPE0179"/>
<dbReference type="InterPro" id="IPR050300">
    <property type="entry name" value="GDXG_lipolytic_enzyme"/>
</dbReference>
<dbReference type="AlphaFoldDB" id="Q8XNZ8"/>
<evidence type="ECO:0000313" key="3">
    <source>
        <dbReference type="EMBL" id="BAB79885.1"/>
    </source>
</evidence>
<gene>
    <name evidence="3" type="primary">lipA</name>
</gene>